<sequence length="410" mass="46328">MMAAIRKYGLEYSDLKSSMGNVAFLLKALTLKIDVRDEKRIPIIFFILTPVAVLCYLYVYFVSMIWFVFCRCPETGDLLAALIVFSLGIASEISAVKFLYMLIYIKDVRQIVSDCLLCDSKVVPGSRFSGNLLKTLRDVKKRAMLFWMVIIGNGLMYIAKPILLPGRHFMDDVLVLYGLEPMFETPNFQISFIMMAMSDCLICYLTANISAFLIIITGYVQAQMTALAEELKHVWDDAEEKYFQNKEAVDISETDDSKDKIINMYVKENLKKIGKSHAVNLDLLGQIEGTFNGAIAIEFCLLITALIAELLGGLENTYMEVPFALMQVGMDCLTGQRVIDASVMFEQAVYDCKWERFDKKNMKSVMIMLLNSQQSMSVTAGGVTTLNYVSFMAIIKSIYSTYTTLRSTMD</sequence>
<dbReference type="Pfam" id="PF02949">
    <property type="entry name" value="7tm_6"/>
    <property type="match status" value="1"/>
</dbReference>
<evidence type="ECO:0000256" key="6">
    <source>
        <dbReference type="ARBA" id="ARBA00022989"/>
    </source>
</evidence>
<reference evidence="12" key="1">
    <citation type="submission" date="2025-08" db="UniProtKB">
        <authorList>
            <consortium name="RefSeq"/>
        </authorList>
    </citation>
    <scope>IDENTIFICATION</scope>
</reference>
<evidence type="ECO:0000256" key="2">
    <source>
        <dbReference type="ARBA" id="ARBA00022475"/>
    </source>
</evidence>
<evidence type="ECO:0000313" key="12">
    <source>
        <dbReference type="RefSeq" id="XP_026741637.1"/>
    </source>
</evidence>
<name>A0A7E5WMQ9_TRINI</name>
<feature type="transmembrane region" description="Helical" evidence="10">
    <location>
        <begin position="78"/>
        <end position="100"/>
    </location>
</feature>
<keyword evidence="11" id="KW-1185">Reference proteome</keyword>
<feature type="transmembrane region" description="Helical" evidence="10">
    <location>
        <begin position="144"/>
        <end position="164"/>
    </location>
</feature>
<dbReference type="OrthoDB" id="7550533at2759"/>
<dbReference type="InParanoid" id="A0A7E5WMQ9"/>
<gene>
    <name evidence="12" type="primary">LOC113503752</name>
</gene>
<keyword evidence="7 10" id="KW-0472">Membrane</keyword>
<proteinExistence type="inferred from homology"/>
<evidence type="ECO:0000256" key="7">
    <source>
        <dbReference type="ARBA" id="ARBA00023136"/>
    </source>
</evidence>
<evidence type="ECO:0000256" key="4">
    <source>
        <dbReference type="ARBA" id="ARBA00022692"/>
    </source>
</evidence>
<evidence type="ECO:0000256" key="3">
    <source>
        <dbReference type="ARBA" id="ARBA00022606"/>
    </source>
</evidence>
<accession>A0A7E5WMQ9</accession>
<evidence type="ECO:0000256" key="9">
    <source>
        <dbReference type="ARBA" id="ARBA00023224"/>
    </source>
</evidence>
<dbReference type="KEGG" id="tnl:113503752"/>
<dbReference type="GO" id="GO:0005549">
    <property type="term" value="F:odorant binding"/>
    <property type="evidence" value="ECO:0007669"/>
    <property type="project" value="InterPro"/>
</dbReference>
<dbReference type="InterPro" id="IPR004117">
    <property type="entry name" value="7tm6_olfct_rcpt"/>
</dbReference>
<evidence type="ECO:0000256" key="1">
    <source>
        <dbReference type="ARBA" id="ARBA00004651"/>
    </source>
</evidence>
<evidence type="ECO:0000256" key="8">
    <source>
        <dbReference type="ARBA" id="ARBA00023170"/>
    </source>
</evidence>
<keyword evidence="2" id="KW-1003">Cell membrane</keyword>
<keyword evidence="5 10" id="KW-0552">Olfaction</keyword>
<keyword evidence="3 10" id="KW-0716">Sensory transduction</keyword>
<keyword evidence="8 10" id="KW-0675">Receptor</keyword>
<comment type="subcellular location">
    <subcellularLocation>
        <location evidence="1 10">Cell membrane</location>
        <topology evidence="1 10">Multi-pass membrane protein</topology>
    </subcellularLocation>
</comment>
<feature type="transmembrane region" description="Helical" evidence="10">
    <location>
        <begin position="190"/>
        <end position="216"/>
    </location>
</feature>
<evidence type="ECO:0000256" key="5">
    <source>
        <dbReference type="ARBA" id="ARBA00022725"/>
    </source>
</evidence>
<keyword evidence="4 10" id="KW-0812">Transmembrane</keyword>
<dbReference type="GO" id="GO:0007165">
    <property type="term" value="P:signal transduction"/>
    <property type="evidence" value="ECO:0007669"/>
    <property type="project" value="UniProtKB-KW"/>
</dbReference>
<protein>
    <recommendedName>
        <fullName evidence="10">Odorant receptor</fullName>
    </recommendedName>
</protein>
<dbReference type="AlphaFoldDB" id="A0A7E5WMQ9"/>
<dbReference type="Proteomes" id="UP000322000">
    <property type="component" value="Chromosome 20"/>
</dbReference>
<dbReference type="PANTHER" id="PTHR21137">
    <property type="entry name" value="ODORANT RECEPTOR"/>
    <property type="match status" value="1"/>
</dbReference>
<dbReference type="GO" id="GO:0005886">
    <property type="term" value="C:plasma membrane"/>
    <property type="evidence" value="ECO:0007669"/>
    <property type="project" value="UniProtKB-SubCell"/>
</dbReference>
<comment type="caution">
    <text evidence="10">Lacks conserved residue(s) required for the propagation of feature annotation.</text>
</comment>
<evidence type="ECO:0000313" key="11">
    <source>
        <dbReference type="Proteomes" id="UP000322000"/>
    </source>
</evidence>
<organism evidence="11 12">
    <name type="scientific">Trichoplusia ni</name>
    <name type="common">Cabbage looper</name>
    <dbReference type="NCBI Taxonomy" id="7111"/>
    <lineage>
        <taxon>Eukaryota</taxon>
        <taxon>Metazoa</taxon>
        <taxon>Ecdysozoa</taxon>
        <taxon>Arthropoda</taxon>
        <taxon>Hexapoda</taxon>
        <taxon>Insecta</taxon>
        <taxon>Pterygota</taxon>
        <taxon>Neoptera</taxon>
        <taxon>Endopterygota</taxon>
        <taxon>Lepidoptera</taxon>
        <taxon>Glossata</taxon>
        <taxon>Ditrysia</taxon>
        <taxon>Noctuoidea</taxon>
        <taxon>Noctuidae</taxon>
        <taxon>Plusiinae</taxon>
        <taxon>Trichoplusia</taxon>
    </lineage>
</organism>
<dbReference type="GeneID" id="113503752"/>
<keyword evidence="9 10" id="KW-0807">Transducer</keyword>
<dbReference type="GO" id="GO:0004984">
    <property type="term" value="F:olfactory receptor activity"/>
    <property type="evidence" value="ECO:0007669"/>
    <property type="project" value="InterPro"/>
</dbReference>
<evidence type="ECO:0000256" key="10">
    <source>
        <dbReference type="RuleBase" id="RU351113"/>
    </source>
</evidence>
<dbReference type="RefSeq" id="XP_026741637.1">
    <property type="nucleotide sequence ID" value="XM_026885836.1"/>
</dbReference>
<keyword evidence="6 10" id="KW-1133">Transmembrane helix</keyword>
<comment type="similarity">
    <text evidence="10">Belongs to the insect chemoreceptor superfamily. Heteromeric odorant receptor channel (TC 1.A.69) family.</text>
</comment>
<dbReference type="PANTHER" id="PTHR21137:SF35">
    <property type="entry name" value="ODORANT RECEPTOR 19A-RELATED"/>
    <property type="match status" value="1"/>
</dbReference>
<feature type="transmembrane region" description="Helical" evidence="10">
    <location>
        <begin position="41"/>
        <end position="66"/>
    </location>
</feature>